<keyword evidence="1" id="KW-0560">Oxidoreductase</keyword>
<accession>A0A563E7T6</accession>
<feature type="domain" description="FAD dependent oxidoreductase" evidence="2">
    <location>
        <begin position="16"/>
        <end position="360"/>
    </location>
</feature>
<dbReference type="EMBL" id="VCQV01000002">
    <property type="protein sequence ID" value="TWP38577.1"/>
    <property type="molecule type" value="Genomic_DNA"/>
</dbReference>
<dbReference type="AlphaFoldDB" id="A0A563E7T6"/>
<dbReference type="PANTHER" id="PTHR13847:SF287">
    <property type="entry name" value="FAD-DEPENDENT OXIDOREDUCTASE DOMAIN-CONTAINING PROTEIN 1"/>
    <property type="match status" value="1"/>
</dbReference>
<name>A0A563E7T6_9MICO</name>
<dbReference type="GO" id="GO:0016491">
    <property type="term" value="F:oxidoreductase activity"/>
    <property type="evidence" value="ECO:0007669"/>
    <property type="project" value="UniProtKB-KW"/>
</dbReference>
<evidence type="ECO:0000313" key="4">
    <source>
        <dbReference type="Proteomes" id="UP000320244"/>
    </source>
</evidence>
<protein>
    <submittedName>
        <fullName evidence="3">FAD-binding oxidoreductase</fullName>
    </submittedName>
</protein>
<gene>
    <name evidence="3" type="ORF">FGL98_01955</name>
</gene>
<dbReference type="Proteomes" id="UP000320244">
    <property type="component" value="Unassembled WGS sequence"/>
</dbReference>
<dbReference type="PANTHER" id="PTHR13847">
    <property type="entry name" value="SARCOSINE DEHYDROGENASE-RELATED"/>
    <property type="match status" value="1"/>
</dbReference>
<evidence type="ECO:0000313" key="3">
    <source>
        <dbReference type="EMBL" id="TWP38577.1"/>
    </source>
</evidence>
<dbReference type="Pfam" id="PF01266">
    <property type="entry name" value="DAO"/>
    <property type="match status" value="1"/>
</dbReference>
<dbReference type="InterPro" id="IPR006076">
    <property type="entry name" value="FAD-dep_OxRdtase"/>
</dbReference>
<dbReference type="Gene3D" id="3.30.9.10">
    <property type="entry name" value="D-Amino Acid Oxidase, subunit A, domain 2"/>
    <property type="match status" value="1"/>
</dbReference>
<sequence length="390" mass="41182">MTEITERSSCPTRASAVIIGGGVMGVSAAFHLAEAGVQDVVLVERNELGSGSTCKAAGCVRAQFSDRTNIELGLRSLRAFESFGSRPGQAIDLHQPGYLFLLDSPESVAVFEQSVELQQSLGVPSRMLSPAEAKELSPLISTDGLHGAAFSPTDGYCAPESVVLGYATAARRLGARLLTGCAALGIETTGGQVTAVHTADGTIKTDTVICAAGAWSREVGGWAGVDLPVTPLRRQILISKALLDLPADLPMTVDFATSFYFHREGEGLLIGMSDPDEAPGFSERPTDDWLPRLGDAIGHRTPALLDVGFGTGWAGLYEMTPDHNALIGSAPHTDRFLYATGFSGHGFLMGPAVGEVLRDLYLGRTPVVDVSALDAGRFVDRQTRPELNIV</sequence>
<proteinExistence type="predicted"/>
<dbReference type="OrthoDB" id="9805852at2"/>
<dbReference type="Gene3D" id="3.50.50.60">
    <property type="entry name" value="FAD/NAD(P)-binding domain"/>
    <property type="match status" value="1"/>
</dbReference>
<dbReference type="InterPro" id="IPR036188">
    <property type="entry name" value="FAD/NAD-bd_sf"/>
</dbReference>
<comment type="caution">
    <text evidence="3">The sequence shown here is derived from an EMBL/GenBank/DDBJ whole genome shotgun (WGS) entry which is preliminary data.</text>
</comment>
<reference evidence="3 4" key="1">
    <citation type="submission" date="2019-05" db="EMBL/GenBank/DDBJ databases">
        <authorList>
            <person name="Lee S.D."/>
        </authorList>
    </citation>
    <scope>NUCLEOTIDE SEQUENCE [LARGE SCALE GENOMIC DNA]</scope>
    <source>
        <strain evidence="3 4">C5-26</strain>
    </source>
</reference>
<dbReference type="RefSeq" id="WP_146314980.1">
    <property type="nucleotide sequence ID" value="NZ_VCQV01000002.1"/>
</dbReference>
<dbReference type="SUPFAM" id="SSF51905">
    <property type="entry name" value="FAD/NAD(P)-binding domain"/>
    <property type="match status" value="1"/>
</dbReference>
<organism evidence="3 4">
    <name type="scientific">Leekyejoonella antrihumi</name>
    <dbReference type="NCBI Taxonomy" id="1660198"/>
    <lineage>
        <taxon>Bacteria</taxon>
        <taxon>Bacillati</taxon>
        <taxon>Actinomycetota</taxon>
        <taxon>Actinomycetes</taxon>
        <taxon>Micrococcales</taxon>
        <taxon>Dermacoccaceae</taxon>
        <taxon>Leekyejoonella</taxon>
    </lineage>
</organism>
<evidence type="ECO:0000256" key="1">
    <source>
        <dbReference type="ARBA" id="ARBA00023002"/>
    </source>
</evidence>
<keyword evidence="4" id="KW-1185">Reference proteome</keyword>
<evidence type="ECO:0000259" key="2">
    <source>
        <dbReference type="Pfam" id="PF01266"/>
    </source>
</evidence>
<dbReference type="GO" id="GO:0005737">
    <property type="term" value="C:cytoplasm"/>
    <property type="evidence" value="ECO:0007669"/>
    <property type="project" value="TreeGrafter"/>
</dbReference>
<reference evidence="3 4" key="2">
    <citation type="submission" date="2019-08" db="EMBL/GenBank/DDBJ databases">
        <title>Jejuicoccus antrihumi gen. nov., sp. nov., a new member of the family Dermacoccaceae isolated from a cave.</title>
        <authorList>
            <person name="Schumann P."/>
            <person name="Kim I.S."/>
        </authorList>
    </citation>
    <scope>NUCLEOTIDE SEQUENCE [LARGE SCALE GENOMIC DNA]</scope>
    <source>
        <strain evidence="3 4">C5-26</strain>
    </source>
</reference>